<reference evidence="1" key="1">
    <citation type="submission" date="2021-02" db="EMBL/GenBank/DDBJ databases">
        <authorList>
            <person name="Nowell W R."/>
        </authorList>
    </citation>
    <scope>NUCLEOTIDE SEQUENCE</scope>
</reference>
<dbReference type="EMBL" id="CAJOBI010180394">
    <property type="protein sequence ID" value="CAF4923959.1"/>
    <property type="molecule type" value="Genomic_DNA"/>
</dbReference>
<dbReference type="Proteomes" id="UP000676336">
    <property type="component" value="Unassembled WGS sequence"/>
</dbReference>
<protein>
    <submittedName>
        <fullName evidence="1">Uncharacterized protein</fullName>
    </submittedName>
</protein>
<accession>A0A8S3CVL8</accession>
<evidence type="ECO:0000313" key="1">
    <source>
        <dbReference type="EMBL" id="CAF4923959.1"/>
    </source>
</evidence>
<dbReference type="AlphaFoldDB" id="A0A8S3CVL8"/>
<organism evidence="1 2">
    <name type="scientific">Rotaria magnacalcarata</name>
    <dbReference type="NCBI Taxonomy" id="392030"/>
    <lineage>
        <taxon>Eukaryota</taxon>
        <taxon>Metazoa</taxon>
        <taxon>Spiralia</taxon>
        <taxon>Gnathifera</taxon>
        <taxon>Rotifera</taxon>
        <taxon>Eurotatoria</taxon>
        <taxon>Bdelloidea</taxon>
        <taxon>Philodinida</taxon>
        <taxon>Philodinidae</taxon>
        <taxon>Rotaria</taxon>
    </lineage>
</organism>
<gene>
    <name evidence="1" type="ORF">SMN809_LOCUS52854</name>
</gene>
<name>A0A8S3CVL8_9BILA</name>
<comment type="caution">
    <text evidence="1">The sequence shown here is derived from an EMBL/GenBank/DDBJ whole genome shotgun (WGS) entry which is preliminary data.</text>
</comment>
<feature type="non-terminal residue" evidence="1">
    <location>
        <position position="46"/>
    </location>
</feature>
<evidence type="ECO:0000313" key="2">
    <source>
        <dbReference type="Proteomes" id="UP000676336"/>
    </source>
</evidence>
<proteinExistence type="predicted"/>
<sequence>MNLEINVDPTQAQGSRAILISDPAPSQPEILKQNIRIPTCVLYPPN</sequence>